<feature type="domain" description="Aldehyde dehydrogenase" evidence="5">
    <location>
        <begin position="17"/>
        <end position="470"/>
    </location>
</feature>
<comment type="similarity">
    <text evidence="1 4">Belongs to the aldehyde dehydrogenase family.</text>
</comment>
<evidence type="ECO:0000313" key="6">
    <source>
        <dbReference type="EMBL" id="GEO90177.1"/>
    </source>
</evidence>
<dbReference type="InterPro" id="IPR016163">
    <property type="entry name" value="Ald_DH_C"/>
</dbReference>
<dbReference type="Gene3D" id="3.40.309.10">
    <property type="entry name" value="Aldehyde Dehydrogenase, Chain A, domain 2"/>
    <property type="match status" value="1"/>
</dbReference>
<dbReference type="InterPro" id="IPR029510">
    <property type="entry name" value="Ald_DH_CS_GLU"/>
</dbReference>
<evidence type="ECO:0000259" key="5">
    <source>
        <dbReference type="Pfam" id="PF00171"/>
    </source>
</evidence>
<dbReference type="GO" id="GO:0016620">
    <property type="term" value="F:oxidoreductase activity, acting on the aldehyde or oxo group of donors, NAD or NADP as acceptor"/>
    <property type="evidence" value="ECO:0007669"/>
    <property type="project" value="InterPro"/>
</dbReference>
<dbReference type="SUPFAM" id="SSF53720">
    <property type="entry name" value="ALDH-like"/>
    <property type="match status" value="1"/>
</dbReference>
<evidence type="ECO:0000256" key="3">
    <source>
        <dbReference type="PROSITE-ProRule" id="PRU10007"/>
    </source>
</evidence>
<dbReference type="InterPro" id="IPR016161">
    <property type="entry name" value="Ald_DH/histidinol_DH"/>
</dbReference>
<dbReference type="PANTHER" id="PTHR11699">
    <property type="entry name" value="ALDEHYDE DEHYDROGENASE-RELATED"/>
    <property type="match status" value="1"/>
</dbReference>
<evidence type="ECO:0000313" key="7">
    <source>
        <dbReference type="Proteomes" id="UP000321769"/>
    </source>
</evidence>
<feature type="active site" evidence="3">
    <location>
        <position position="248"/>
    </location>
</feature>
<keyword evidence="7" id="KW-1185">Reference proteome</keyword>
<gene>
    <name evidence="6" type="ORF">AFL01nite_25040</name>
</gene>
<proteinExistence type="inferred from homology"/>
<sequence>MTEPVHNVIDGESFASSADRFIDLVDPTTGEPDGTSPISPTSEVDAAYAAAERAFPGWAATTPRGRQELMLAVADAILERGDDLVAAQCRDTGQPRRYVRSEEVEQAADQIRYFAGIARAPQGLAQGEFLEGFSSTIRREPIGVVGQVTPWNYPLAMAGWKIAPAIAAGNTLVLKPSDTTPRSTVLLAEIVNEILPRGVVNVVNGDATTGQYLVEHPTPGLVAITGSVRAGKSVAASAAKRLTRVHLELGGKAPAVVFPDADLAAAAAGIVEAATFNAGQDCTAATRVIVHESVHDAFVALLVEKCADARPGPPSDEEAEYGPLNNAAHFAKVMSHLERVPSHAEVVTGGTQVGDRGFFVAPTIITGVRQDDAVVQEEIFGPVLTVQAFGDAEQALHWANGVDYALAASVWTRDHGTAERFSRGLDFGCVWINAHIPFISEMPHGGFKSSGYGKDLSVYGYEDYTRVKHVMSAHH</sequence>
<protein>
    <submittedName>
        <fullName evidence="6">Putative aldehyde dehydrogenase</fullName>
    </submittedName>
</protein>
<dbReference type="PROSITE" id="PS00687">
    <property type="entry name" value="ALDEHYDE_DEHYDR_GLU"/>
    <property type="match status" value="1"/>
</dbReference>
<dbReference type="InterPro" id="IPR015590">
    <property type="entry name" value="Aldehyde_DH_dom"/>
</dbReference>
<name>A0A512HXJ7_9ACTN</name>
<accession>A0A512HXJ7</accession>
<evidence type="ECO:0000256" key="4">
    <source>
        <dbReference type="RuleBase" id="RU003345"/>
    </source>
</evidence>
<dbReference type="Pfam" id="PF00171">
    <property type="entry name" value="Aldedh"/>
    <property type="match status" value="1"/>
</dbReference>
<comment type="caution">
    <text evidence="6">The sequence shown here is derived from an EMBL/GenBank/DDBJ whole genome shotgun (WGS) entry which is preliminary data.</text>
</comment>
<dbReference type="EMBL" id="BJZQ01000015">
    <property type="protein sequence ID" value="GEO90177.1"/>
    <property type="molecule type" value="Genomic_DNA"/>
</dbReference>
<dbReference type="FunFam" id="3.40.309.10:FF:000009">
    <property type="entry name" value="Aldehyde dehydrogenase A"/>
    <property type="match status" value="1"/>
</dbReference>
<dbReference type="RefSeq" id="WP_246119711.1">
    <property type="nucleotide sequence ID" value="NZ_BAAAYQ010000005.1"/>
</dbReference>
<keyword evidence="2 4" id="KW-0560">Oxidoreductase</keyword>
<dbReference type="Gene3D" id="3.40.605.10">
    <property type="entry name" value="Aldehyde Dehydrogenase, Chain A, domain 1"/>
    <property type="match status" value="1"/>
</dbReference>
<dbReference type="Proteomes" id="UP000321769">
    <property type="component" value="Unassembled WGS sequence"/>
</dbReference>
<evidence type="ECO:0000256" key="1">
    <source>
        <dbReference type="ARBA" id="ARBA00009986"/>
    </source>
</evidence>
<reference evidence="6 7" key="1">
    <citation type="submission" date="2019-07" db="EMBL/GenBank/DDBJ databases">
        <title>Whole genome shotgun sequence of Aeromicrobium flavum NBRC 107625.</title>
        <authorList>
            <person name="Hosoyama A."/>
            <person name="Uohara A."/>
            <person name="Ohji S."/>
            <person name="Ichikawa N."/>
        </authorList>
    </citation>
    <scope>NUCLEOTIDE SEQUENCE [LARGE SCALE GENOMIC DNA]</scope>
    <source>
        <strain evidence="6 7">NBRC 107625</strain>
    </source>
</reference>
<dbReference type="FunFam" id="3.40.605.10:FF:000007">
    <property type="entry name" value="NAD/NADP-dependent betaine aldehyde dehydrogenase"/>
    <property type="match status" value="1"/>
</dbReference>
<organism evidence="6 7">
    <name type="scientific">Aeromicrobium flavum</name>
    <dbReference type="NCBI Taxonomy" id="416568"/>
    <lineage>
        <taxon>Bacteria</taxon>
        <taxon>Bacillati</taxon>
        <taxon>Actinomycetota</taxon>
        <taxon>Actinomycetes</taxon>
        <taxon>Propionibacteriales</taxon>
        <taxon>Nocardioidaceae</taxon>
        <taxon>Aeromicrobium</taxon>
    </lineage>
</organism>
<dbReference type="AlphaFoldDB" id="A0A512HXJ7"/>
<dbReference type="NCBIfam" id="NF010000">
    <property type="entry name" value="PRK13473.1"/>
    <property type="match status" value="1"/>
</dbReference>
<dbReference type="InterPro" id="IPR016162">
    <property type="entry name" value="Ald_DH_N"/>
</dbReference>
<evidence type="ECO:0000256" key="2">
    <source>
        <dbReference type="ARBA" id="ARBA00023002"/>
    </source>
</evidence>